<dbReference type="GO" id="GO:0008017">
    <property type="term" value="F:microtubule binding"/>
    <property type="evidence" value="ECO:0007669"/>
    <property type="project" value="InterPro"/>
</dbReference>
<evidence type="ECO:0000256" key="6">
    <source>
        <dbReference type="ARBA" id="ARBA00022618"/>
    </source>
</evidence>
<dbReference type="GO" id="GO:0051301">
    <property type="term" value="P:cell division"/>
    <property type="evidence" value="ECO:0007669"/>
    <property type="project" value="UniProtKB-KW"/>
</dbReference>
<keyword evidence="10" id="KW-0206">Cytoskeleton</keyword>
<evidence type="ECO:0000313" key="16">
    <source>
        <dbReference type="Proteomes" id="UP000472268"/>
    </source>
</evidence>
<dbReference type="Pfam" id="PF16740">
    <property type="entry name" value="SKA2"/>
    <property type="match status" value="1"/>
</dbReference>
<dbReference type="InterPro" id="IPR042091">
    <property type="entry name" value="Ska2_N"/>
</dbReference>
<protein>
    <recommendedName>
        <fullName evidence="13">Protein FAM33A</fullName>
    </recommendedName>
</protein>
<keyword evidence="6" id="KW-0132">Cell division</keyword>
<evidence type="ECO:0000313" key="15">
    <source>
        <dbReference type="Ensembl" id="ENSSSUP00005010509.1"/>
    </source>
</evidence>
<dbReference type="Ensembl" id="ENSSSUT00005012054.1">
    <property type="protein sequence ID" value="ENSSSUP00005010509.1"/>
    <property type="gene ID" value="ENSSSUG00005006751.1"/>
</dbReference>
<name>A0A673TNF0_SURSU</name>
<evidence type="ECO:0000256" key="13">
    <source>
        <dbReference type="ARBA" id="ARBA00029651"/>
    </source>
</evidence>
<evidence type="ECO:0000256" key="10">
    <source>
        <dbReference type="ARBA" id="ARBA00023212"/>
    </source>
</evidence>
<dbReference type="Gene3D" id="6.10.250.1380">
    <property type="match status" value="1"/>
</dbReference>
<organism evidence="15 16">
    <name type="scientific">Suricata suricatta</name>
    <name type="common">Meerkat</name>
    <dbReference type="NCBI Taxonomy" id="37032"/>
    <lineage>
        <taxon>Eukaryota</taxon>
        <taxon>Metazoa</taxon>
        <taxon>Chordata</taxon>
        <taxon>Craniata</taxon>
        <taxon>Vertebrata</taxon>
        <taxon>Euteleostomi</taxon>
        <taxon>Mammalia</taxon>
        <taxon>Eutheria</taxon>
        <taxon>Laurasiatheria</taxon>
        <taxon>Carnivora</taxon>
        <taxon>Feliformia</taxon>
        <taxon>Herpestidae</taxon>
        <taxon>Suricata</taxon>
    </lineage>
</organism>
<evidence type="ECO:0000259" key="14">
    <source>
        <dbReference type="Pfam" id="PF16740"/>
    </source>
</evidence>
<evidence type="ECO:0000256" key="8">
    <source>
        <dbReference type="ARBA" id="ARBA00022776"/>
    </source>
</evidence>
<comment type="similarity">
    <text evidence="3">Belongs to the SKA2 family.</text>
</comment>
<accession>A0A673TNF0</accession>
<evidence type="ECO:0000256" key="11">
    <source>
        <dbReference type="ARBA" id="ARBA00023306"/>
    </source>
</evidence>
<reference evidence="15 16" key="1">
    <citation type="submission" date="2019-05" db="EMBL/GenBank/DDBJ databases">
        <title>A Chromosome-scale Meerkat (S. suricatta) Genome Assembly.</title>
        <authorList>
            <person name="Dudchenko O."/>
            <person name="Lieberman Aiden E."/>
            <person name="Tung J."/>
            <person name="Barreiro L.B."/>
            <person name="Clutton-Brock T.H."/>
        </authorList>
    </citation>
    <scope>NUCLEOTIDE SEQUENCE [LARGE SCALE GENOMIC DNA]</scope>
</reference>
<keyword evidence="7" id="KW-0493">Microtubule</keyword>
<evidence type="ECO:0000256" key="12">
    <source>
        <dbReference type="ARBA" id="ARBA00023328"/>
    </source>
</evidence>
<dbReference type="PANTHER" id="PTHR32017">
    <property type="entry name" value="SPINDLE AND KINETOCHORE-ASSOCIATED PROTEIN 2"/>
    <property type="match status" value="1"/>
</dbReference>
<comment type="subcellular location">
    <subcellularLocation>
        <location evidence="2">Chromosome</location>
        <location evidence="2">Centromere</location>
        <location evidence="2">Kinetochore</location>
    </subcellularLocation>
    <subcellularLocation>
        <location evidence="1">Cytoplasm</location>
        <location evidence="1">Cytoskeleton</location>
        <location evidence="1">Spindle</location>
    </subcellularLocation>
</comment>
<dbReference type="PANTHER" id="PTHR32017:SF3">
    <property type="entry name" value="SPINDLE AND KINETOCHORE-ASSOCIATED PROTEIN 2"/>
    <property type="match status" value="1"/>
</dbReference>
<evidence type="ECO:0000256" key="5">
    <source>
        <dbReference type="ARBA" id="ARBA00022490"/>
    </source>
</evidence>
<evidence type="ECO:0000256" key="4">
    <source>
        <dbReference type="ARBA" id="ARBA00022454"/>
    </source>
</evidence>
<keyword evidence="8" id="KW-0498">Mitosis</keyword>
<evidence type="ECO:0000256" key="7">
    <source>
        <dbReference type="ARBA" id="ARBA00022701"/>
    </source>
</evidence>
<dbReference type="GO" id="GO:0000278">
    <property type="term" value="P:mitotic cell cycle"/>
    <property type="evidence" value="ECO:0007669"/>
    <property type="project" value="TreeGrafter"/>
</dbReference>
<dbReference type="GO" id="GO:0005876">
    <property type="term" value="C:spindle microtubule"/>
    <property type="evidence" value="ECO:0007669"/>
    <property type="project" value="InterPro"/>
</dbReference>
<dbReference type="GO" id="GO:0007059">
    <property type="term" value="P:chromosome segregation"/>
    <property type="evidence" value="ECO:0007669"/>
    <property type="project" value="InterPro"/>
</dbReference>
<reference evidence="15" key="2">
    <citation type="submission" date="2025-08" db="UniProtKB">
        <authorList>
            <consortium name="Ensembl"/>
        </authorList>
    </citation>
    <scope>IDENTIFICATION</scope>
</reference>
<evidence type="ECO:0000256" key="9">
    <source>
        <dbReference type="ARBA" id="ARBA00022838"/>
    </source>
</evidence>
<keyword evidence="5" id="KW-0963">Cytoplasm</keyword>
<keyword evidence="11" id="KW-0131">Cell cycle</keyword>
<dbReference type="Proteomes" id="UP000472268">
    <property type="component" value="Chromosome 12"/>
</dbReference>
<feature type="domain" description="Ska2 N-terminal" evidence="14">
    <location>
        <begin position="3"/>
        <end position="79"/>
    </location>
</feature>
<dbReference type="AlphaFoldDB" id="A0A673TNF0"/>
<dbReference type="OMA" id="QDECESH"/>
<evidence type="ECO:0000256" key="1">
    <source>
        <dbReference type="ARBA" id="ARBA00004186"/>
    </source>
</evidence>
<keyword evidence="16" id="KW-1185">Reference proteome</keyword>
<keyword evidence="9" id="KW-0995">Kinetochore</keyword>
<keyword evidence="12" id="KW-0137">Centromere</keyword>
<dbReference type="GO" id="GO:0000940">
    <property type="term" value="C:outer kinetochore"/>
    <property type="evidence" value="ECO:0007669"/>
    <property type="project" value="InterPro"/>
</dbReference>
<evidence type="ECO:0000256" key="3">
    <source>
        <dbReference type="ARBA" id="ARBA00010684"/>
    </source>
</evidence>
<proteinExistence type="inferred from homology"/>
<keyword evidence="4" id="KW-0158">Chromosome</keyword>
<sequence length="85" mass="9847">MEAEKNPVTLLKELSAIMSRYHTLYAHFKPITIEQKESKNRICATVNKTMTMIQELQKLTHVELLPLTEEEKTAAEQLKYLVSDL</sequence>
<reference evidence="15" key="3">
    <citation type="submission" date="2025-09" db="UniProtKB">
        <authorList>
            <consortium name="Ensembl"/>
        </authorList>
    </citation>
    <scope>IDENTIFICATION</scope>
</reference>
<dbReference type="InterPro" id="IPR026762">
    <property type="entry name" value="Ska2"/>
</dbReference>
<evidence type="ECO:0000256" key="2">
    <source>
        <dbReference type="ARBA" id="ARBA00004629"/>
    </source>
</evidence>